<dbReference type="Proteomes" id="UP000437736">
    <property type="component" value="Unassembled WGS sequence"/>
</dbReference>
<organism evidence="3 4">
    <name type="scientific">Acidiferrimicrobium australe</name>
    <dbReference type="NCBI Taxonomy" id="2664430"/>
    <lineage>
        <taxon>Bacteria</taxon>
        <taxon>Bacillati</taxon>
        <taxon>Actinomycetota</taxon>
        <taxon>Acidimicrobiia</taxon>
        <taxon>Acidimicrobiales</taxon>
        <taxon>Acidimicrobiaceae</taxon>
        <taxon>Acidiferrimicrobium</taxon>
    </lineage>
</organism>
<name>A0ABW9QXD5_9ACTN</name>
<accession>A0ABW9QXD5</accession>
<comment type="similarity">
    <text evidence="1">Belongs to the CsoR family.</text>
</comment>
<comment type="caution">
    <text evidence="3">The sequence shown here is derived from an EMBL/GenBank/DDBJ whole genome shotgun (WGS) entry which is preliminary data.</text>
</comment>
<dbReference type="Gene3D" id="1.20.58.1000">
    <property type="entry name" value="Metal-sensitive repressor, helix protomer"/>
    <property type="match status" value="1"/>
</dbReference>
<dbReference type="CDD" id="cd10148">
    <property type="entry name" value="CsoR-like_DUF156"/>
    <property type="match status" value="1"/>
</dbReference>
<dbReference type="InterPro" id="IPR003735">
    <property type="entry name" value="Metal_Tscrpt_repr"/>
</dbReference>
<dbReference type="PANTHER" id="PTHR33677">
    <property type="entry name" value="TRANSCRIPTIONAL REPRESSOR FRMR-RELATED"/>
    <property type="match status" value="1"/>
</dbReference>
<evidence type="ECO:0000313" key="3">
    <source>
        <dbReference type="EMBL" id="MST34338.1"/>
    </source>
</evidence>
<proteinExistence type="inferred from homology"/>
<evidence type="ECO:0000313" key="4">
    <source>
        <dbReference type="Proteomes" id="UP000437736"/>
    </source>
</evidence>
<dbReference type="PANTHER" id="PTHR33677:SF5">
    <property type="entry name" value="TRANSCRIPTIONAL REPRESSOR FRMR"/>
    <property type="match status" value="1"/>
</dbReference>
<evidence type="ECO:0000256" key="2">
    <source>
        <dbReference type="ARBA" id="ARBA00023008"/>
    </source>
</evidence>
<dbReference type="Pfam" id="PF02583">
    <property type="entry name" value="Trns_repr_metal"/>
    <property type="match status" value="1"/>
</dbReference>
<keyword evidence="2" id="KW-0186">Copper</keyword>
<sequence>MSEVRAVELPDEVAAEVRRRLRRVAGQVAGIERMLDDGRDCRDIATQVSAATHALEQAGLRIVAAGMKYCIENPEAAVAEGYPLDTFEKLLLKLA</sequence>
<protein>
    <submittedName>
        <fullName evidence="3">Metal-sensing transcriptional repressor</fullName>
    </submittedName>
</protein>
<keyword evidence="4" id="KW-1185">Reference proteome</keyword>
<reference evidence="3 4" key="1">
    <citation type="submission" date="2019-11" db="EMBL/GenBank/DDBJ databases">
        <title>Acidiferrimicrobium australis gen. nov., sp. nov., an acidophilic and obligately heterotrophic, member of the Actinobacteria that catalyses dissimilatory oxido- reduction of iron isolated from metal-rich acidic water in Chile.</title>
        <authorList>
            <person name="Gonzalez D."/>
            <person name="Huber K."/>
            <person name="Hedrich S."/>
            <person name="Rojas-Villalobos C."/>
            <person name="Quatrini R."/>
            <person name="Dinamarca M.A."/>
            <person name="Schwarz A."/>
            <person name="Canales C."/>
            <person name="Nancucheo I."/>
        </authorList>
    </citation>
    <scope>NUCLEOTIDE SEQUENCE [LARGE SCALE GENOMIC DNA]</scope>
    <source>
        <strain evidence="3 4">USS-CCA1</strain>
    </source>
</reference>
<dbReference type="InterPro" id="IPR038390">
    <property type="entry name" value="Metal_Tscrpt_repr_sf"/>
</dbReference>
<dbReference type="EMBL" id="WJHE01000951">
    <property type="protein sequence ID" value="MST34338.1"/>
    <property type="molecule type" value="Genomic_DNA"/>
</dbReference>
<gene>
    <name evidence="3" type="ORF">GHK86_16620</name>
</gene>
<evidence type="ECO:0000256" key="1">
    <source>
        <dbReference type="ARBA" id="ARBA00005428"/>
    </source>
</evidence>